<keyword evidence="3" id="KW-1185">Reference proteome</keyword>
<gene>
    <name evidence="2" type="ORF">GMARGA_LOCUS32269</name>
</gene>
<dbReference type="EMBL" id="CAJVQB010050255">
    <property type="protein sequence ID" value="CAG8834839.1"/>
    <property type="molecule type" value="Genomic_DNA"/>
</dbReference>
<evidence type="ECO:0000256" key="1">
    <source>
        <dbReference type="SAM" id="MobiDB-lite"/>
    </source>
</evidence>
<reference evidence="2 3" key="1">
    <citation type="submission" date="2021-06" db="EMBL/GenBank/DDBJ databases">
        <authorList>
            <person name="Kallberg Y."/>
            <person name="Tangrot J."/>
            <person name="Rosling A."/>
        </authorList>
    </citation>
    <scope>NUCLEOTIDE SEQUENCE [LARGE SCALE GENOMIC DNA]</scope>
    <source>
        <strain evidence="2 3">120-4 pot B 10/14</strain>
    </source>
</reference>
<dbReference type="Proteomes" id="UP000789901">
    <property type="component" value="Unassembled WGS sequence"/>
</dbReference>
<organism evidence="2 3">
    <name type="scientific">Gigaspora margarita</name>
    <dbReference type="NCBI Taxonomy" id="4874"/>
    <lineage>
        <taxon>Eukaryota</taxon>
        <taxon>Fungi</taxon>
        <taxon>Fungi incertae sedis</taxon>
        <taxon>Mucoromycota</taxon>
        <taxon>Glomeromycotina</taxon>
        <taxon>Glomeromycetes</taxon>
        <taxon>Diversisporales</taxon>
        <taxon>Gigasporaceae</taxon>
        <taxon>Gigaspora</taxon>
    </lineage>
</organism>
<evidence type="ECO:0000313" key="2">
    <source>
        <dbReference type="EMBL" id="CAG8834839.1"/>
    </source>
</evidence>
<protein>
    <submittedName>
        <fullName evidence="2">20673_t:CDS:1</fullName>
    </submittedName>
</protein>
<evidence type="ECO:0000313" key="3">
    <source>
        <dbReference type="Proteomes" id="UP000789901"/>
    </source>
</evidence>
<proteinExistence type="predicted"/>
<comment type="caution">
    <text evidence="2">The sequence shown here is derived from an EMBL/GenBank/DDBJ whole genome shotgun (WGS) entry which is preliminary data.</text>
</comment>
<feature type="region of interest" description="Disordered" evidence="1">
    <location>
        <begin position="28"/>
        <end position="49"/>
    </location>
</feature>
<name>A0ABN7WMS9_GIGMA</name>
<sequence>LSDTQLQTDPTFFSEIVKSHLPEETIKEKIGPLKEAKGQRVEPVKTATDQEKIDAYDKLEVEKLPED</sequence>
<feature type="non-terminal residue" evidence="2">
    <location>
        <position position="1"/>
    </location>
</feature>
<accession>A0ABN7WMS9</accession>